<comment type="caution">
    <text evidence="2">The sequence shown here is derived from an EMBL/GenBank/DDBJ whole genome shotgun (WGS) entry which is preliminary data.</text>
</comment>
<keyword evidence="1" id="KW-1133">Transmembrane helix</keyword>
<feature type="transmembrane region" description="Helical" evidence="1">
    <location>
        <begin position="117"/>
        <end position="140"/>
    </location>
</feature>
<dbReference type="PIRSF" id="PIRSF026166">
    <property type="entry name" value="UCP026166"/>
    <property type="match status" value="1"/>
</dbReference>
<keyword evidence="1" id="KW-0812">Transmembrane</keyword>
<protein>
    <submittedName>
        <fullName evidence="2">Bile acid:sodium symporter</fullName>
    </submittedName>
</protein>
<dbReference type="InterPro" id="IPR038770">
    <property type="entry name" value="Na+/solute_symporter_sf"/>
</dbReference>
<feature type="transmembrane region" description="Helical" evidence="1">
    <location>
        <begin position="271"/>
        <end position="291"/>
    </location>
</feature>
<evidence type="ECO:0000256" key="1">
    <source>
        <dbReference type="SAM" id="Phobius"/>
    </source>
</evidence>
<dbReference type="PANTHER" id="PTHR18640">
    <property type="entry name" value="SOLUTE CARRIER FAMILY 10 MEMBER 7"/>
    <property type="match status" value="1"/>
</dbReference>
<reference evidence="2 3" key="1">
    <citation type="submission" date="2019-10" db="EMBL/GenBank/DDBJ databases">
        <title>Draft Genome Sequence of Cytophagaceae sp. SJW1-29.</title>
        <authorList>
            <person name="Choi A."/>
        </authorList>
    </citation>
    <scope>NUCLEOTIDE SEQUENCE [LARGE SCALE GENOMIC DNA]</scope>
    <source>
        <strain evidence="2 3">SJW1-29</strain>
    </source>
</reference>
<feature type="transmembrane region" description="Helical" evidence="1">
    <location>
        <begin position="152"/>
        <end position="170"/>
    </location>
</feature>
<name>A0A7C9BHV0_9BACT</name>
<dbReference type="AlphaFoldDB" id="A0A7C9BHV0"/>
<proteinExistence type="predicted"/>
<feature type="transmembrane region" description="Helical" evidence="1">
    <location>
        <begin position="86"/>
        <end position="110"/>
    </location>
</feature>
<dbReference type="Pfam" id="PF13593">
    <property type="entry name" value="SBF_like"/>
    <property type="match status" value="1"/>
</dbReference>
<dbReference type="EMBL" id="WHLY01000002">
    <property type="protein sequence ID" value="MPR35381.1"/>
    <property type="molecule type" value="Genomic_DNA"/>
</dbReference>
<dbReference type="GO" id="GO:0005886">
    <property type="term" value="C:plasma membrane"/>
    <property type="evidence" value="ECO:0007669"/>
    <property type="project" value="TreeGrafter"/>
</dbReference>
<sequence length="309" mass="33917">MGAVFLAWLWPYPGTVSAPVQLGKIAGYGVSVIFFFYGLKLNLTQLRVGLSNTRLHLIIHAATFVLFPLLALAIKPFFQNPEDHTLWLGIFFLAALPGTVSSAVVMVSLAGGNIPAAIFNASLSSLLGVFITPLWMGLVMSTSSMRFDMTDVILKLIVQVLLPVVAGMLMHRFWGTFADQYRKALSNFDKGVIILIVYTSFCESFANRVFSLIGWQELFMLIGGVVSLFFLVYGILSFLAKILHFNHEDRITALFCGSKKSLVQGAVMSKVLFAGMASAGVLLLPILLYHASQLLIVSSIAQRLSRETR</sequence>
<evidence type="ECO:0000313" key="3">
    <source>
        <dbReference type="Proteomes" id="UP000479293"/>
    </source>
</evidence>
<feature type="transmembrane region" description="Helical" evidence="1">
    <location>
        <begin position="55"/>
        <end position="74"/>
    </location>
</feature>
<dbReference type="Proteomes" id="UP000479293">
    <property type="component" value="Unassembled WGS sequence"/>
</dbReference>
<dbReference type="PANTHER" id="PTHR18640:SF5">
    <property type="entry name" value="SODIUM_BILE ACID COTRANSPORTER 7"/>
    <property type="match status" value="1"/>
</dbReference>
<keyword evidence="1" id="KW-0472">Membrane</keyword>
<feature type="transmembrane region" description="Helical" evidence="1">
    <location>
        <begin position="219"/>
        <end position="240"/>
    </location>
</feature>
<keyword evidence="3" id="KW-1185">Reference proteome</keyword>
<organism evidence="2 3">
    <name type="scientific">Salmonirosea aquatica</name>
    <dbReference type="NCBI Taxonomy" id="2654236"/>
    <lineage>
        <taxon>Bacteria</taxon>
        <taxon>Pseudomonadati</taxon>
        <taxon>Bacteroidota</taxon>
        <taxon>Cytophagia</taxon>
        <taxon>Cytophagales</taxon>
        <taxon>Spirosomataceae</taxon>
        <taxon>Salmonirosea</taxon>
    </lineage>
</organism>
<gene>
    <name evidence="2" type="ORF">GBK04_18995</name>
</gene>
<dbReference type="Gene3D" id="1.20.1530.20">
    <property type="match status" value="1"/>
</dbReference>
<dbReference type="InterPro" id="IPR016833">
    <property type="entry name" value="Put_Na-Bile_cotransptr"/>
</dbReference>
<accession>A0A7C9BHV0</accession>
<evidence type="ECO:0000313" key="2">
    <source>
        <dbReference type="EMBL" id="MPR35381.1"/>
    </source>
</evidence>
<feature type="transmembrane region" description="Helical" evidence="1">
    <location>
        <begin position="25"/>
        <end position="43"/>
    </location>
</feature>